<evidence type="ECO:0000256" key="11">
    <source>
        <dbReference type="ARBA" id="ARBA00042639"/>
    </source>
</evidence>
<keyword evidence="4" id="KW-0575">Peroxidase</keyword>
<gene>
    <name evidence="15" type="ORF">SAMN05192580_0244</name>
</gene>
<comment type="similarity">
    <text evidence="10">Belongs to the peroxiredoxin family. BCP/PrxQ subfamily.</text>
</comment>
<evidence type="ECO:0000256" key="9">
    <source>
        <dbReference type="ARBA" id="ARBA00032824"/>
    </source>
</evidence>
<keyword evidence="6" id="KW-0560">Oxidoreductase</keyword>
<organism evidence="15 16">
    <name type="scientific">Sphingomonas jatrophae</name>
    <dbReference type="NCBI Taxonomy" id="1166337"/>
    <lineage>
        <taxon>Bacteria</taxon>
        <taxon>Pseudomonadati</taxon>
        <taxon>Pseudomonadota</taxon>
        <taxon>Alphaproteobacteria</taxon>
        <taxon>Sphingomonadales</taxon>
        <taxon>Sphingomonadaceae</taxon>
        <taxon>Sphingomonas</taxon>
    </lineage>
</organism>
<dbReference type="STRING" id="1166337.SAMN05192580_0244"/>
<dbReference type="EMBL" id="FOZG01000001">
    <property type="protein sequence ID" value="SFR78089.1"/>
    <property type="molecule type" value="Genomic_DNA"/>
</dbReference>
<dbReference type="InterPro" id="IPR013766">
    <property type="entry name" value="Thioredoxin_domain"/>
</dbReference>
<evidence type="ECO:0000259" key="14">
    <source>
        <dbReference type="PROSITE" id="PS51352"/>
    </source>
</evidence>
<evidence type="ECO:0000256" key="3">
    <source>
        <dbReference type="ARBA" id="ARBA00013017"/>
    </source>
</evidence>
<dbReference type="FunFam" id="3.40.30.10:FF:000007">
    <property type="entry name" value="Thioredoxin-dependent thiol peroxidase"/>
    <property type="match status" value="1"/>
</dbReference>
<evidence type="ECO:0000256" key="12">
    <source>
        <dbReference type="ARBA" id="ARBA00049091"/>
    </source>
</evidence>
<evidence type="ECO:0000256" key="13">
    <source>
        <dbReference type="PIRSR" id="PIRSR000239-1"/>
    </source>
</evidence>
<dbReference type="GO" id="GO:0045454">
    <property type="term" value="P:cell redox homeostasis"/>
    <property type="evidence" value="ECO:0007669"/>
    <property type="project" value="TreeGrafter"/>
</dbReference>
<dbReference type="RefSeq" id="WP_093309539.1">
    <property type="nucleotide sequence ID" value="NZ_FOZG01000001.1"/>
</dbReference>
<keyword evidence="8" id="KW-0676">Redox-active center</keyword>
<comment type="catalytic activity">
    <reaction evidence="12">
        <text>a hydroperoxide + [thioredoxin]-dithiol = an alcohol + [thioredoxin]-disulfide + H2O</text>
        <dbReference type="Rhea" id="RHEA:62620"/>
        <dbReference type="Rhea" id="RHEA-COMP:10698"/>
        <dbReference type="Rhea" id="RHEA-COMP:10700"/>
        <dbReference type="ChEBI" id="CHEBI:15377"/>
        <dbReference type="ChEBI" id="CHEBI:29950"/>
        <dbReference type="ChEBI" id="CHEBI:30879"/>
        <dbReference type="ChEBI" id="CHEBI:35924"/>
        <dbReference type="ChEBI" id="CHEBI:50058"/>
        <dbReference type="EC" id="1.11.1.24"/>
    </reaction>
</comment>
<evidence type="ECO:0000256" key="5">
    <source>
        <dbReference type="ARBA" id="ARBA00022862"/>
    </source>
</evidence>
<dbReference type="GO" id="GO:0008379">
    <property type="term" value="F:thioredoxin peroxidase activity"/>
    <property type="evidence" value="ECO:0007669"/>
    <property type="project" value="TreeGrafter"/>
</dbReference>
<dbReference type="CDD" id="cd03017">
    <property type="entry name" value="PRX_BCP"/>
    <property type="match status" value="1"/>
</dbReference>
<dbReference type="OrthoDB" id="9812811at2"/>
<dbReference type="PROSITE" id="PS51352">
    <property type="entry name" value="THIOREDOXIN_2"/>
    <property type="match status" value="1"/>
</dbReference>
<evidence type="ECO:0000256" key="6">
    <source>
        <dbReference type="ARBA" id="ARBA00023002"/>
    </source>
</evidence>
<evidence type="ECO:0000256" key="7">
    <source>
        <dbReference type="ARBA" id="ARBA00023157"/>
    </source>
</evidence>
<keyword evidence="5" id="KW-0049">Antioxidant</keyword>
<evidence type="ECO:0000256" key="10">
    <source>
        <dbReference type="ARBA" id="ARBA00038489"/>
    </source>
</evidence>
<proteinExistence type="inferred from homology"/>
<dbReference type="GO" id="GO:0005737">
    <property type="term" value="C:cytoplasm"/>
    <property type="evidence" value="ECO:0007669"/>
    <property type="project" value="TreeGrafter"/>
</dbReference>
<dbReference type="Proteomes" id="UP000198824">
    <property type="component" value="Unassembled WGS sequence"/>
</dbReference>
<comment type="subunit">
    <text evidence="2">Monomer.</text>
</comment>
<protein>
    <recommendedName>
        <fullName evidence="3">thioredoxin-dependent peroxiredoxin</fullName>
        <ecNumber evidence="3">1.11.1.24</ecNumber>
    </recommendedName>
    <alternativeName>
        <fullName evidence="9">Thioredoxin peroxidase</fullName>
    </alternativeName>
    <alternativeName>
        <fullName evidence="11">Thioredoxin-dependent peroxiredoxin Bcp</fullName>
    </alternativeName>
</protein>
<dbReference type="InterPro" id="IPR024706">
    <property type="entry name" value="Peroxiredoxin_AhpC-typ"/>
</dbReference>
<dbReference type="SUPFAM" id="SSF52833">
    <property type="entry name" value="Thioredoxin-like"/>
    <property type="match status" value="1"/>
</dbReference>
<dbReference type="InterPro" id="IPR036249">
    <property type="entry name" value="Thioredoxin-like_sf"/>
</dbReference>
<dbReference type="PANTHER" id="PTHR42801">
    <property type="entry name" value="THIOREDOXIN-DEPENDENT PEROXIDE REDUCTASE"/>
    <property type="match status" value="1"/>
</dbReference>
<dbReference type="InterPro" id="IPR050924">
    <property type="entry name" value="Peroxiredoxin_BCP/PrxQ"/>
</dbReference>
<evidence type="ECO:0000256" key="1">
    <source>
        <dbReference type="ARBA" id="ARBA00003330"/>
    </source>
</evidence>
<comment type="function">
    <text evidence="1">Thiol-specific peroxidase that catalyzes the reduction of hydrogen peroxide and organic hydroperoxides to water and alcohols, respectively. Plays a role in cell protection against oxidative stress by detoxifying peroxides and as sensor of hydrogen peroxide-mediated signaling events.</text>
</comment>
<dbReference type="AlphaFoldDB" id="A0A1I6JGW1"/>
<feature type="active site" description="Cysteine sulfenic acid (-SOH) intermediate; for peroxidase activity" evidence="13">
    <location>
        <position position="44"/>
    </location>
</feature>
<feature type="domain" description="Thioredoxin" evidence="14">
    <location>
        <begin position="2"/>
        <end position="155"/>
    </location>
</feature>
<evidence type="ECO:0000313" key="16">
    <source>
        <dbReference type="Proteomes" id="UP000198824"/>
    </source>
</evidence>
<dbReference type="Gene3D" id="3.40.30.10">
    <property type="entry name" value="Glutaredoxin"/>
    <property type="match status" value="1"/>
</dbReference>
<sequence length="164" mass="17987">MLNEGDMAPEVTLTTPDGGALPLSSMRGHILVLYFYPKDDTSGCTKEAQDFSELKAAFEMEGAYILGVSKDPPASKTKFIDKYALRHTLASDTEGAACEAFGTWVEKSMYGRKYMGIDRATFLIDPEGRVVKAWRKVKVPGHADAVLKAVRALKTAEQNTTYQA</sequence>
<dbReference type="GO" id="GO:0034599">
    <property type="term" value="P:cellular response to oxidative stress"/>
    <property type="evidence" value="ECO:0007669"/>
    <property type="project" value="TreeGrafter"/>
</dbReference>
<dbReference type="Pfam" id="PF00578">
    <property type="entry name" value="AhpC-TSA"/>
    <property type="match status" value="1"/>
</dbReference>
<dbReference type="PIRSF" id="PIRSF000239">
    <property type="entry name" value="AHPC"/>
    <property type="match status" value="1"/>
</dbReference>
<accession>A0A1I6JGW1</accession>
<dbReference type="EC" id="1.11.1.24" evidence="3"/>
<evidence type="ECO:0000256" key="8">
    <source>
        <dbReference type="ARBA" id="ARBA00023284"/>
    </source>
</evidence>
<dbReference type="PANTHER" id="PTHR42801:SF4">
    <property type="entry name" value="AHPC_TSA FAMILY PROTEIN"/>
    <property type="match status" value="1"/>
</dbReference>
<evidence type="ECO:0000256" key="4">
    <source>
        <dbReference type="ARBA" id="ARBA00022559"/>
    </source>
</evidence>
<evidence type="ECO:0000256" key="2">
    <source>
        <dbReference type="ARBA" id="ARBA00011245"/>
    </source>
</evidence>
<keyword evidence="16" id="KW-1185">Reference proteome</keyword>
<name>A0A1I6JGW1_9SPHN</name>
<keyword evidence="7" id="KW-1015">Disulfide bond</keyword>
<reference evidence="15 16" key="1">
    <citation type="submission" date="2016-10" db="EMBL/GenBank/DDBJ databases">
        <authorList>
            <person name="de Groot N.N."/>
        </authorList>
    </citation>
    <scope>NUCLEOTIDE SEQUENCE [LARGE SCALE GENOMIC DNA]</scope>
    <source>
        <strain evidence="15 16">S5-249</strain>
    </source>
</reference>
<dbReference type="InterPro" id="IPR000866">
    <property type="entry name" value="AhpC/TSA"/>
</dbReference>
<evidence type="ECO:0000313" key="15">
    <source>
        <dbReference type="EMBL" id="SFR78089.1"/>
    </source>
</evidence>